<protein>
    <submittedName>
        <fullName evidence="6">Serine hydrolase</fullName>
    </submittedName>
</protein>
<reference evidence="6 7" key="1">
    <citation type="submission" date="2020-02" db="EMBL/GenBank/DDBJ databases">
        <title>Bacillus aquiflavi sp. nov., isolated from yellow water of strong flavor Chinese baijiu in Yibin region of China.</title>
        <authorList>
            <person name="Xie J."/>
        </authorList>
    </citation>
    <scope>NUCLEOTIDE SEQUENCE [LARGE SCALE GENOMIC DNA]</scope>
    <source>
        <strain evidence="6 7">3H-10</strain>
    </source>
</reference>
<organism evidence="6 7">
    <name type="scientific">Bacillus aquiflavi</name>
    <dbReference type="NCBI Taxonomy" id="2672567"/>
    <lineage>
        <taxon>Bacteria</taxon>
        <taxon>Bacillati</taxon>
        <taxon>Bacillota</taxon>
        <taxon>Bacilli</taxon>
        <taxon>Bacillales</taxon>
        <taxon>Bacillaceae</taxon>
        <taxon>Bacillus</taxon>
    </lineage>
</organism>
<dbReference type="Gene3D" id="3.40.710.10">
    <property type="entry name" value="DD-peptidase/beta-lactamase superfamily"/>
    <property type="match status" value="1"/>
</dbReference>
<dbReference type="Proteomes" id="UP000570010">
    <property type="component" value="Unassembled WGS sequence"/>
</dbReference>
<dbReference type="PANTHER" id="PTHR43283:SF11">
    <property type="entry name" value="BETA-LACTAMASE-RELATED DOMAIN-CONTAINING PROTEIN"/>
    <property type="match status" value="1"/>
</dbReference>
<evidence type="ECO:0000256" key="2">
    <source>
        <dbReference type="SAM" id="MobiDB-lite"/>
    </source>
</evidence>
<feature type="region of interest" description="Disordered" evidence="2">
    <location>
        <begin position="32"/>
        <end position="58"/>
    </location>
</feature>
<dbReference type="InterPro" id="IPR050789">
    <property type="entry name" value="Diverse_Enzym_Activities"/>
</dbReference>
<accession>A0A6B3VZF0</accession>
<dbReference type="InterPro" id="IPR012338">
    <property type="entry name" value="Beta-lactam/transpept-like"/>
</dbReference>
<dbReference type="PANTHER" id="PTHR43283">
    <property type="entry name" value="BETA-LACTAMASE-RELATED"/>
    <property type="match status" value="1"/>
</dbReference>
<dbReference type="AlphaFoldDB" id="A0A6B3VZF0"/>
<evidence type="ECO:0000256" key="3">
    <source>
        <dbReference type="SAM" id="SignalP"/>
    </source>
</evidence>
<evidence type="ECO:0000313" key="8">
    <source>
        <dbReference type="Proteomes" id="UP000570010"/>
    </source>
</evidence>
<proteinExistence type="predicted"/>
<evidence type="ECO:0000313" key="7">
    <source>
        <dbReference type="Proteomes" id="UP000472971"/>
    </source>
</evidence>
<dbReference type="EMBL" id="JAAIWN010000006">
    <property type="protein sequence ID" value="NEY80724.1"/>
    <property type="molecule type" value="Genomic_DNA"/>
</dbReference>
<dbReference type="Pfam" id="PF00144">
    <property type="entry name" value="Beta-lactamase"/>
    <property type="match status" value="1"/>
</dbReference>
<dbReference type="SUPFAM" id="SSF56601">
    <property type="entry name" value="beta-lactamase/transpeptidase-like"/>
    <property type="match status" value="1"/>
</dbReference>
<keyword evidence="1 6" id="KW-0378">Hydrolase</keyword>
<dbReference type="EMBL" id="JACEIO010000006">
    <property type="protein sequence ID" value="MBA4536356.1"/>
    <property type="molecule type" value="Genomic_DNA"/>
</dbReference>
<comment type="caution">
    <text evidence="6">The sequence shown here is derived from an EMBL/GenBank/DDBJ whole genome shotgun (WGS) entry which is preliminary data.</text>
</comment>
<feature type="compositionally biased region" description="Polar residues" evidence="2">
    <location>
        <begin position="38"/>
        <end position="56"/>
    </location>
</feature>
<keyword evidence="3" id="KW-0732">Signal</keyword>
<feature type="chain" id="PRO_5033878418" evidence="3">
    <location>
        <begin position="21"/>
        <end position="564"/>
    </location>
</feature>
<evidence type="ECO:0000256" key="1">
    <source>
        <dbReference type="ARBA" id="ARBA00022801"/>
    </source>
</evidence>
<gene>
    <name evidence="6" type="ORF">G4D64_04130</name>
    <name evidence="5" type="ORF">H1Z61_04165</name>
</gene>
<evidence type="ECO:0000313" key="5">
    <source>
        <dbReference type="EMBL" id="MBA4536356.1"/>
    </source>
</evidence>
<evidence type="ECO:0000259" key="4">
    <source>
        <dbReference type="Pfam" id="PF00144"/>
    </source>
</evidence>
<dbReference type="Proteomes" id="UP000472971">
    <property type="component" value="Unassembled WGS sequence"/>
</dbReference>
<reference evidence="5 8" key="2">
    <citation type="submission" date="2020-07" db="EMBL/GenBank/DDBJ databases">
        <authorList>
            <person name="Feng H."/>
        </authorList>
    </citation>
    <scope>NUCLEOTIDE SEQUENCE [LARGE SCALE GENOMIC DNA]</scope>
    <source>
        <strain evidence="5">S-12</strain>
        <strain evidence="8">s-12</strain>
    </source>
</reference>
<name>A0A6B3VZF0_9BACI</name>
<evidence type="ECO:0000313" key="6">
    <source>
        <dbReference type="EMBL" id="NEY80724.1"/>
    </source>
</evidence>
<dbReference type="GO" id="GO:0016787">
    <property type="term" value="F:hydrolase activity"/>
    <property type="evidence" value="ECO:0007669"/>
    <property type="project" value="UniProtKB-KW"/>
</dbReference>
<feature type="signal peptide" evidence="3">
    <location>
        <begin position="1"/>
        <end position="20"/>
    </location>
</feature>
<feature type="domain" description="Beta-lactamase-related" evidence="4">
    <location>
        <begin position="84"/>
        <end position="418"/>
    </location>
</feature>
<sequence>MLKVAASVSVFFIGAGVADASMNKLHEPTIEQKDKQSPVFQRQKSHPSFSWDQSGPMSPILHPGSPRGAGMLSGSLRKIDGVMTAAIDNKLLPGAVVMVARKGHIVKHQAYGHAALYEDDHFTMMDKPVQMRKDTIFDLASISKLFTSTAVMKLYEQGAIDLDERVATYIPEFSQNGKEAITVKQLMTHTSGLPAWVPLYRMGENREDRLQIVFGHALQNQPGTVYTYSDLNMITLGAIVERISGKRLDEFVKETITDPLKMKDTMYNPPHSLKDRIAATEFQPWTDRGLVWGEVHDENALSLDGVAGHAGVFSTAEDLGKFAHMFLNDGRYGDKQILQPESVRLMIENQIPDFPGNDHGLGWELNQGWFMDALAEQTTFGHTGFTGTSIAVSKSNQTIAILLTNRVHPSRNQGSINPVRRAFARLTADAIPVNIPFKGKAWFSGYGDQLSRSLTAKVKNGSPETLTFETWYRTETNADYGLVEGSNDGINYTPISEQLTGSSNWAKHTMKLPEGITYVRFTYYTDSSVNGRGWYIKDISFQSADRMELKSEIYRDDGWELRND</sequence>
<dbReference type="InterPro" id="IPR001466">
    <property type="entry name" value="Beta-lactam-related"/>
</dbReference>
<keyword evidence="7" id="KW-1185">Reference proteome</keyword>